<keyword evidence="2" id="KW-1185">Reference proteome</keyword>
<gene>
    <name evidence="1" type="ORF">CEUTPL_LOCUS6944</name>
</gene>
<dbReference type="PANTHER" id="PTHR21261">
    <property type="entry name" value="BEAT PROTEIN"/>
    <property type="match status" value="1"/>
</dbReference>
<dbReference type="PANTHER" id="PTHR21261:SF3">
    <property type="entry name" value="BEATEN PATH VII"/>
    <property type="match status" value="1"/>
</dbReference>
<name>A0A9N9MST3_9CUCU</name>
<reference evidence="1" key="1">
    <citation type="submission" date="2022-01" db="EMBL/GenBank/DDBJ databases">
        <authorList>
            <person name="King R."/>
        </authorList>
    </citation>
    <scope>NUCLEOTIDE SEQUENCE</scope>
</reference>
<organism evidence="1 2">
    <name type="scientific">Ceutorhynchus assimilis</name>
    <name type="common">cabbage seed weevil</name>
    <dbReference type="NCBI Taxonomy" id="467358"/>
    <lineage>
        <taxon>Eukaryota</taxon>
        <taxon>Metazoa</taxon>
        <taxon>Ecdysozoa</taxon>
        <taxon>Arthropoda</taxon>
        <taxon>Hexapoda</taxon>
        <taxon>Insecta</taxon>
        <taxon>Pterygota</taxon>
        <taxon>Neoptera</taxon>
        <taxon>Endopterygota</taxon>
        <taxon>Coleoptera</taxon>
        <taxon>Polyphaga</taxon>
        <taxon>Cucujiformia</taxon>
        <taxon>Curculionidae</taxon>
        <taxon>Ceutorhynchinae</taxon>
        <taxon>Ceutorhynchus</taxon>
    </lineage>
</organism>
<proteinExistence type="predicted"/>
<dbReference type="OrthoDB" id="8915289at2759"/>
<dbReference type="AlphaFoldDB" id="A0A9N9MST3"/>
<dbReference type="Proteomes" id="UP001152799">
    <property type="component" value="Chromosome 3"/>
</dbReference>
<accession>A0A9N9MST3</accession>
<sequence>MCEMREAPAFTGKMVCTQCVLCNIDRLELLMPRYALKGGDVFLKCDHSVRLEHLHKVEWKKGDDKLFMYVKGRTPPFKAWEIPGAKLNSPSLSVYESDFIILIEEVIELCQHLLQNKISKKHFCDHLEITHMGLESNLFARRIENMIFEE</sequence>
<evidence type="ECO:0000313" key="1">
    <source>
        <dbReference type="EMBL" id="CAG9766359.1"/>
    </source>
</evidence>
<protein>
    <submittedName>
        <fullName evidence="1">Uncharacterized protein</fullName>
    </submittedName>
</protein>
<dbReference type="EMBL" id="OU892279">
    <property type="protein sequence ID" value="CAG9766359.1"/>
    <property type="molecule type" value="Genomic_DNA"/>
</dbReference>
<evidence type="ECO:0000313" key="2">
    <source>
        <dbReference type="Proteomes" id="UP001152799"/>
    </source>
</evidence>